<evidence type="ECO:0000313" key="2">
    <source>
        <dbReference type="Proteomes" id="UP001151699"/>
    </source>
</evidence>
<protein>
    <recommendedName>
        <fullName evidence="3">ZAD domain-containing protein</fullName>
    </recommendedName>
</protein>
<organism evidence="1 2">
    <name type="scientific">Pseudolycoriella hygida</name>
    <dbReference type="NCBI Taxonomy" id="35572"/>
    <lineage>
        <taxon>Eukaryota</taxon>
        <taxon>Metazoa</taxon>
        <taxon>Ecdysozoa</taxon>
        <taxon>Arthropoda</taxon>
        <taxon>Hexapoda</taxon>
        <taxon>Insecta</taxon>
        <taxon>Pterygota</taxon>
        <taxon>Neoptera</taxon>
        <taxon>Endopterygota</taxon>
        <taxon>Diptera</taxon>
        <taxon>Nematocera</taxon>
        <taxon>Sciaroidea</taxon>
        <taxon>Sciaridae</taxon>
        <taxon>Pseudolycoriella</taxon>
    </lineage>
</organism>
<reference evidence="1" key="1">
    <citation type="submission" date="2022-07" db="EMBL/GenBank/DDBJ databases">
        <authorList>
            <person name="Trinca V."/>
            <person name="Uliana J.V.C."/>
            <person name="Torres T.T."/>
            <person name="Ward R.J."/>
            <person name="Monesi N."/>
        </authorList>
    </citation>
    <scope>NUCLEOTIDE SEQUENCE</scope>
    <source>
        <strain evidence="1">HSMRA1968</strain>
        <tissue evidence="1">Whole embryos</tissue>
    </source>
</reference>
<accession>A0A9Q0N3P3</accession>
<dbReference type="Proteomes" id="UP001151699">
    <property type="component" value="Chromosome B"/>
</dbReference>
<comment type="caution">
    <text evidence="1">The sequence shown here is derived from an EMBL/GenBank/DDBJ whole genome shotgun (WGS) entry which is preliminary data.</text>
</comment>
<sequence length="160" mass="17899">MIKIDEFDNKPKMLCDLCIIQLNVAYNFKTLALEIDGKHHQYLIENGFNLSPNSDNSTLLSLEQRAIERCSTSVRPITFPVNLSNIQHRRVIKSEPTDYEIMSDITIDTNTDLVDDFSRNGVNSSASNQPFSTSNMTIKDVKLTGAPTLSAFICASSNNH</sequence>
<evidence type="ECO:0000313" key="1">
    <source>
        <dbReference type="EMBL" id="KAJ6642039.1"/>
    </source>
</evidence>
<gene>
    <name evidence="1" type="ORF">Bhyg_06985</name>
</gene>
<keyword evidence="2" id="KW-1185">Reference proteome</keyword>
<dbReference type="OrthoDB" id="4737882at2759"/>
<dbReference type="AlphaFoldDB" id="A0A9Q0N3P3"/>
<dbReference type="EMBL" id="WJQU01000002">
    <property type="protein sequence ID" value="KAJ6642039.1"/>
    <property type="molecule type" value="Genomic_DNA"/>
</dbReference>
<name>A0A9Q0N3P3_9DIPT</name>
<evidence type="ECO:0008006" key="3">
    <source>
        <dbReference type="Google" id="ProtNLM"/>
    </source>
</evidence>
<proteinExistence type="predicted"/>